<accession>A0A199W9T6</accession>
<reference evidence="2 3" key="1">
    <citation type="journal article" date="2016" name="DNA Res.">
        <title>The draft genome of MD-2 pineapple using hybrid error correction of long reads.</title>
        <authorList>
            <person name="Redwan R.M."/>
            <person name="Saidin A."/>
            <person name="Kumar S.V."/>
        </authorList>
    </citation>
    <scope>NUCLEOTIDE SEQUENCE [LARGE SCALE GENOMIC DNA]</scope>
    <source>
        <strain evidence="3">cv. MD2</strain>
        <tissue evidence="2">Leaf</tissue>
    </source>
</reference>
<evidence type="ECO:0000313" key="3">
    <source>
        <dbReference type="Proteomes" id="UP000092600"/>
    </source>
</evidence>
<dbReference type="PANTHER" id="PTHR33647">
    <property type="entry name" value="OS01G0793900 PROTEIN"/>
    <property type="match status" value="1"/>
</dbReference>
<comment type="caution">
    <text evidence="2">The sequence shown here is derived from an EMBL/GenBank/DDBJ whole genome shotgun (WGS) entry which is preliminary data.</text>
</comment>
<name>A0A199W9T6_ANACO</name>
<gene>
    <name evidence="2" type="ORF">ACMD2_19583</name>
</gene>
<sequence>MGNCIDSRGGATWVDDDDWGFSDEDERKRSPLLGKKGSAAAEAAAVGPREVKIKITKKQLRELLRKAEGKGVPADEVVAELAWFVEFGREHRESHWKPALQKRKRSPLLGKKGSAAAEAAAVGPREVKIKITKKQLRELLRKAEGKGLPADEVVAELAWFVEFGREHRESHWKPVLQSIPEIGE</sequence>
<dbReference type="EMBL" id="LSRQ01000020">
    <property type="protein sequence ID" value="OAY86003.1"/>
    <property type="molecule type" value="Genomic_DNA"/>
</dbReference>
<dbReference type="Proteomes" id="UP000092600">
    <property type="component" value="Unassembled WGS sequence"/>
</dbReference>
<feature type="region of interest" description="Disordered" evidence="1">
    <location>
        <begin position="95"/>
        <end position="114"/>
    </location>
</feature>
<feature type="compositionally biased region" description="Acidic residues" evidence="1">
    <location>
        <begin position="14"/>
        <end position="24"/>
    </location>
</feature>
<evidence type="ECO:0000256" key="1">
    <source>
        <dbReference type="SAM" id="MobiDB-lite"/>
    </source>
</evidence>
<feature type="region of interest" description="Disordered" evidence="1">
    <location>
        <begin position="1"/>
        <end position="41"/>
    </location>
</feature>
<dbReference type="PANTHER" id="PTHR33647:SF5">
    <property type="entry name" value="OS01G0793900 PROTEIN"/>
    <property type="match status" value="1"/>
</dbReference>
<dbReference type="Gramene" id="Aco010497.1.mrna1">
    <property type="protein sequence ID" value="Aco010497.1.mrna1"/>
    <property type="gene ID" value="Aco010497.1.path1"/>
</dbReference>
<proteinExistence type="predicted"/>
<evidence type="ECO:0000313" key="2">
    <source>
        <dbReference type="EMBL" id="OAY86003.1"/>
    </source>
</evidence>
<protein>
    <submittedName>
        <fullName evidence="2">Uncharacterized protein</fullName>
    </submittedName>
</protein>
<dbReference type="STRING" id="4615.A0A199W9T6"/>
<dbReference type="AlphaFoldDB" id="A0A199W9T6"/>
<organism evidence="2 3">
    <name type="scientific">Ananas comosus</name>
    <name type="common">Pineapple</name>
    <name type="synonym">Ananas ananas</name>
    <dbReference type="NCBI Taxonomy" id="4615"/>
    <lineage>
        <taxon>Eukaryota</taxon>
        <taxon>Viridiplantae</taxon>
        <taxon>Streptophyta</taxon>
        <taxon>Embryophyta</taxon>
        <taxon>Tracheophyta</taxon>
        <taxon>Spermatophyta</taxon>
        <taxon>Magnoliopsida</taxon>
        <taxon>Liliopsida</taxon>
        <taxon>Poales</taxon>
        <taxon>Bromeliaceae</taxon>
        <taxon>Bromelioideae</taxon>
        <taxon>Ananas</taxon>
    </lineage>
</organism>